<reference evidence="1" key="1">
    <citation type="journal article" date="2014" name="Front. Microbiol.">
        <title>High frequency of phylogenetically diverse reductive dehalogenase-homologous genes in deep subseafloor sedimentary metagenomes.</title>
        <authorList>
            <person name="Kawai M."/>
            <person name="Futagami T."/>
            <person name="Toyoda A."/>
            <person name="Takaki Y."/>
            <person name="Nishi S."/>
            <person name="Hori S."/>
            <person name="Arai W."/>
            <person name="Tsubouchi T."/>
            <person name="Morono Y."/>
            <person name="Uchiyama I."/>
            <person name="Ito T."/>
            <person name="Fujiyama A."/>
            <person name="Inagaki F."/>
            <person name="Takami H."/>
        </authorList>
    </citation>
    <scope>NUCLEOTIDE SEQUENCE</scope>
    <source>
        <strain evidence="1">Expedition CK06-06</strain>
    </source>
</reference>
<gene>
    <name evidence="1" type="ORF">S01H4_46152</name>
</gene>
<organism evidence="1">
    <name type="scientific">marine sediment metagenome</name>
    <dbReference type="NCBI Taxonomy" id="412755"/>
    <lineage>
        <taxon>unclassified sequences</taxon>
        <taxon>metagenomes</taxon>
        <taxon>ecological metagenomes</taxon>
    </lineage>
</organism>
<name>X1C9U6_9ZZZZ</name>
<comment type="caution">
    <text evidence="1">The sequence shown here is derived from an EMBL/GenBank/DDBJ whole genome shotgun (WGS) entry which is preliminary data.</text>
</comment>
<dbReference type="AlphaFoldDB" id="X1C9U6"/>
<evidence type="ECO:0000313" key="1">
    <source>
        <dbReference type="EMBL" id="GAH04212.1"/>
    </source>
</evidence>
<feature type="non-terminal residue" evidence="1">
    <location>
        <position position="160"/>
    </location>
</feature>
<proteinExistence type="predicted"/>
<sequence>MTDQKTELETYFKKMFEDIDELLKTDEVLQKDWKDFNMSLQWYVNGIKGYQIFENGKYTHEFGEEIEKADLTVKFADGEIAIRFLEGNLDSYSYIYYKRKFKLYSTEKEEFIEIDSRRIRKRQVRHFLTAYYTNQKVYHPSVLTRLPLFREIAVRHAEPR</sequence>
<protein>
    <submittedName>
        <fullName evidence="1">Uncharacterized protein</fullName>
    </submittedName>
</protein>
<dbReference type="EMBL" id="BART01025764">
    <property type="protein sequence ID" value="GAH04212.1"/>
    <property type="molecule type" value="Genomic_DNA"/>
</dbReference>
<accession>X1C9U6</accession>